<accession>A0A2S5GQT2</accession>
<dbReference type="OrthoDB" id="8658831at2"/>
<reference evidence="1 2" key="1">
    <citation type="submission" date="2018-02" db="EMBL/GenBank/DDBJ databases">
        <title>Draft Genome of Achromobacter spanius stain 6.</title>
        <authorList>
            <person name="Gunasekera T.S."/>
            <person name="Radwan O."/>
            <person name="Ruiz O.N."/>
        </authorList>
    </citation>
    <scope>NUCLEOTIDE SEQUENCE [LARGE SCALE GENOMIC DNA]</scope>
    <source>
        <strain evidence="1 2">6</strain>
    </source>
</reference>
<dbReference type="AlphaFoldDB" id="A0A2S5GQT2"/>
<sequence>MQTVYTKRPTVLIAVSPDGTTFVIERRCRSLPCDDGEQAFFYCCLQDGSAVSWLGENYYQLSDGTTLLAVACRLASPGDSNLERAAGIEPT</sequence>
<gene>
    <name evidence="1" type="ORF">C4E15_14370</name>
</gene>
<dbReference type="EMBL" id="PREU01000006">
    <property type="protein sequence ID" value="PPA75296.1"/>
    <property type="molecule type" value="Genomic_DNA"/>
</dbReference>
<evidence type="ECO:0000313" key="2">
    <source>
        <dbReference type="Proteomes" id="UP000239990"/>
    </source>
</evidence>
<organism evidence="1 2">
    <name type="scientific">Achromobacter spanius</name>
    <dbReference type="NCBI Taxonomy" id="217203"/>
    <lineage>
        <taxon>Bacteria</taxon>
        <taxon>Pseudomonadati</taxon>
        <taxon>Pseudomonadota</taxon>
        <taxon>Betaproteobacteria</taxon>
        <taxon>Burkholderiales</taxon>
        <taxon>Alcaligenaceae</taxon>
        <taxon>Achromobacter</taxon>
    </lineage>
</organism>
<protein>
    <submittedName>
        <fullName evidence="1">Uncharacterized protein</fullName>
    </submittedName>
</protein>
<evidence type="ECO:0000313" key="1">
    <source>
        <dbReference type="EMBL" id="PPA75296.1"/>
    </source>
</evidence>
<proteinExistence type="predicted"/>
<name>A0A2S5GQT2_9BURK</name>
<dbReference type="Proteomes" id="UP000239990">
    <property type="component" value="Unassembled WGS sequence"/>
</dbReference>
<comment type="caution">
    <text evidence="1">The sequence shown here is derived from an EMBL/GenBank/DDBJ whole genome shotgun (WGS) entry which is preliminary data.</text>
</comment>
<dbReference type="RefSeq" id="WP_104143989.1">
    <property type="nucleotide sequence ID" value="NZ_PREU01000006.1"/>
</dbReference>